<comment type="caution">
    <text evidence="1">The sequence shown here is derived from an EMBL/GenBank/DDBJ whole genome shotgun (WGS) entry which is preliminary data.</text>
</comment>
<organism evidence="1 2">
    <name type="scientific">Microvirga vignae</name>
    <dbReference type="NCBI Taxonomy" id="1225564"/>
    <lineage>
        <taxon>Bacteria</taxon>
        <taxon>Pseudomonadati</taxon>
        <taxon>Pseudomonadota</taxon>
        <taxon>Alphaproteobacteria</taxon>
        <taxon>Hyphomicrobiales</taxon>
        <taxon>Methylobacteriaceae</taxon>
        <taxon>Microvirga</taxon>
    </lineage>
</organism>
<evidence type="ECO:0000313" key="2">
    <source>
        <dbReference type="Proteomes" id="UP000035489"/>
    </source>
</evidence>
<evidence type="ECO:0000313" key="1">
    <source>
        <dbReference type="EMBL" id="KLK92841.1"/>
    </source>
</evidence>
<dbReference type="EMBL" id="LCYG01000029">
    <property type="protein sequence ID" value="KLK92841.1"/>
    <property type="molecule type" value="Genomic_DNA"/>
</dbReference>
<gene>
    <name evidence="1" type="ORF">AA309_11995</name>
</gene>
<sequence>MIRIKVKKVGAGDGNRTHDIQLGKRSQAIDFIFSRSLAPSPLSSPAAKAKLGVEQGRVMIFSKKQAGRTKEQYERDVGLLYGRDVTTLLIAQAHSYFAHSAREDDHPWREGTVELTGVLSSRGGLADGDLAIRVRLKFLDFSKMDGSIGSCSLTHLLTDEKLPVEQRRLLCEVTINDPENRLARRAFAAVRDAAISRRPFERFRMHIEKVDLQAALAELKKKGVGPYLKVQGFGMWPTVTLPDAPQWAWLDEGDLPY</sequence>
<reference evidence="1 2" key="1">
    <citation type="submission" date="2015-05" db="EMBL/GenBank/DDBJ databases">
        <title>Draft genome sequence of Microvirga vignae strain BR3299, a novel nitrogen fixing bacteria isolated from Brazil semi-aired region.</title>
        <authorList>
            <person name="Zilli J.E."/>
            <person name="Passos S.R."/>
            <person name="Leite J."/>
            <person name="Baldani J.I."/>
            <person name="Xavier G.R."/>
            <person name="Rumjaneck N.G."/>
            <person name="Simoes-Araujo J.L."/>
        </authorList>
    </citation>
    <scope>NUCLEOTIDE SEQUENCE [LARGE SCALE GENOMIC DNA]</scope>
    <source>
        <strain evidence="1 2">BR3299</strain>
    </source>
</reference>
<dbReference type="PATRIC" id="fig|1225564.3.peg.3101"/>
<accession>A0A0H1RDD5</accession>
<keyword evidence="2" id="KW-1185">Reference proteome</keyword>
<dbReference type="AlphaFoldDB" id="A0A0H1RDD5"/>
<proteinExistence type="predicted"/>
<name>A0A0H1RDD5_9HYPH</name>
<protein>
    <submittedName>
        <fullName evidence="1">Uncharacterized protein</fullName>
    </submittedName>
</protein>
<dbReference type="Proteomes" id="UP000035489">
    <property type="component" value="Unassembled WGS sequence"/>
</dbReference>